<dbReference type="HOGENOM" id="CLU_1577885_0_0_6"/>
<evidence type="ECO:0000256" key="1">
    <source>
        <dbReference type="ARBA" id="ARBA00022737"/>
    </source>
</evidence>
<proteinExistence type="predicted"/>
<dbReference type="AlphaFoldDB" id="Q3BV48"/>
<dbReference type="InterPro" id="IPR050611">
    <property type="entry name" value="ABCF"/>
</dbReference>
<dbReference type="PANTHER" id="PTHR19211:SF6">
    <property type="entry name" value="BLL7188 PROTEIN"/>
    <property type="match status" value="1"/>
</dbReference>
<dbReference type="PANTHER" id="PTHR19211">
    <property type="entry name" value="ATP-BINDING TRANSPORT PROTEIN-RELATED"/>
    <property type="match status" value="1"/>
</dbReference>
<reference evidence="2 3" key="1">
    <citation type="journal article" date="2005" name="J. Bacteriol.">
        <title>Insights into genome plasticity and pathogenicity of the plant pathogenic Bacterium Xanthomonas campestris pv. vesicatoria revealed by the complete genome sequence.</title>
        <authorList>
            <person name="Thieme F."/>
            <person name="Koebnik R."/>
            <person name="Bekel T."/>
            <person name="Berger C."/>
            <person name="Boch J."/>
            <person name="Buettner D."/>
            <person name="Caldana C."/>
            <person name="Gaigalat L."/>
            <person name="Goesmann A."/>
            <person name="Kay S."/>
            <person name="Kirchner O."/>
            <person name="Lanz C."/>
            <person name="Linke B."/>
            <person name="McHardy A.C."/>
            <person name="Meyer F."/>
            <person name="Mittenhuber G."/>
            <person name="Nies D.H."/>
            <person name="Niesbach-Kloesgen U."/>
            <person name="Patschkowski T."/>
            <person name="Rueckert C."/>
            <person name="Rupp O."/>
            <person name="Schneicker S."/>
            <person name="Schuster S.C."/>
            <person name="Vorhoelter F.J."/>
            <person name="Weber E."/>
            <person name="Puehler A."/>
            <person name="Bonas U."/>
            <person name="Bartels D."/>
            <person name="Kaiser O."/>
        </authorList>
    </citation>
    <scope>NUCLEOTIDE SEQUENCE [LARGE SCALE GENOMIC DNA]</scope>
    <source>
        <strain evidence="2 3">85-10</strain>
    </source>
</reference>
<keyword evidence="1" id="KW-0677">Repeat</keyword>
<gene>
    <name evidence="2" type="ordered locus">XCV1634</name>
</gene>
<keyword evidence="2" id="KW-0547">Nucleotide-binding</keyword>
<name>Q3BV48_XANE5</name>
<dbReference type="Proteomes" id="UP000007069">
    <property type="component" value="Chromosome"/>
</dbReference>
<accession>Q3BV48</accession>
<keyword evidence="2" id="KW-0067">ATP-binding</keyword>
<dbReference type="Gene3D" id="3.40.50.300">
    <property type="entry name" value="P-loop containing nucleotide triphosphate hydrolases"/>
    <property type="match status" value="1"/>
</dbReference>
<organism evidence="3">
    <name type="scientific">Xanthomonas euvesicatoria pv. vesicatoria (strain 85-10)</name>
    <name type="common">Xanthomonas campestris pv. vesicatoria</name>
    <dbReference type="NCBI Taxonomy" id="316273"/>
    <lineage>
        <taxon>Bacteria</taxon>
        <taxon>Pseudomonadati</taxon>
        <taxon>Pseudomonadota</taxon>
        <taxon>Gammaproteobacteria</taxon>
        <taxon>Lysobacterales</taxon>
        <taxon>Lysobacteraceae</taxon>
        <taxon>Xanthomonas</taxon>
    </lineage>
</organism>
<dbReference type="InterPro" id="IPR027417">
    <property type="entry name" value="P-loop_NTPase"/>
</dbReference>
<protein>
    <submittedName>
        <fullName evidence="2">ABC transporter ATP-binding protein</fullName>
    </submittedName>
</protein>
<dbReference type="GO" id="GO:0005524">
    <property type="term" value="F:ATP binding"/>
    <property type="evidence" value="ECO:0007669"/>
    <property type="project" value="UniProtKB-KW"/>
</dbReference>
<evidence type="ECO:0000313" key="3">
    <source>
        <dbReference type="Proteomes" id="UP000007069"/>
    </source>
</evidence>
<dbReference type="SUPFAM" id="SSF52540">
    <property type="entry name" value="P-loop containing nucleoside triphosphate hydrolases"/>
    <property type="match status" value="1"/>
</dbReference>
<sequence>MAWSARTAAASPHCCSCWPGASSPAPGIARCMRRPPIWISTWRCWTRRLVVAQLQDADPAAPAHAQRLRLALLGLDRARADLPCSRLSGGQRLKPALACALYRAQPAQLLLLDEPTHHLDLASVEAIEALLRGHQGALVVASHDAAFLQWLGLQQRLDTAQAQWRLAPW</sequence>
<evidence type="ECO:0000313" key="2">
    <source>
        <dbReference type="EMBL" id="CAJ23303.1"/>
    </source>
</evidence>
<dbReference type="EMBL" id="AM039952">
    <property type="protein sequence ID" value="CAJ23303.1"/>
    <property type="molecule type" value="Genomic_DNA"/>
</dbReference>
<dbReference type="eggNOG" id="COG0488">
    <property type="taxonomic scope" value="Bacteria"/>
</dbReference>
<dbReference type="KEGG" id="xcv:XCV1634"/>